<dbReference type="AlphaFoldDB" id="A0A0P1AK75"/>
<proteinExistence type="predicted"/>
<accession>A0A0P1AK75</accession>
<sequence length="50" mass="5523">MAETISAPISHPSAPVWAKVAKNRRDLSAISNPNSVEKIFRPFMAREFGP</sequence>
<dbReference type="RefSeq" id="XP_024578142.1">
    <property type="nucleotide sequence ID" value="XM_024727578.1"/>
</dbReference>
<organism evidence="1 2">
    <name type="scientific">Plasmopara halstedii</name>
    <name type="common">Downy mildew of sunflower</name>
    <dbReference type="NCBI Taxonomy" id="4781"/>
    <lineage>
        <taxon>Eukaryota</taxon>
        <taxon>Sar</taxon>
        <taxon>Stramenopiles</taxon>
        <taxon>Oomycota</taxon>
        <taxon>Peronosporomycetes</taxon>
        <taxon>Peronosporales</taxon>
        <taxon>Peronosporaceae</taxon>
        <taxon>Plasmopara</taxon>
    </lineage>
</organism>
<keyword evidence="2" id="KW-1185">Reference proteome</keyword>
<dbReference type="Proteomes" id="UP000054928">
    <property type="component" value="Unassembled WGS sequence"/>
</dbReference>
<evidence type="ECO:0000313" key="1">
    <source>
        <dbReference type="EMBL" id="CEG41773.1"/>
    </source>
</evidence>
<dbReference type="GeneID" id="36407157"/>
<name>A0A0P1AK75_PLAHL</name>
<dbReference type="EMBL" id="CCYD01000610">
    <property type="protein sequence ID" value="CEG41773.1"/>
    <property type="molecule type" value="Genomic_DNA"/>
</dbReference>
<evidence type="ECO:0000313" key="2">
    <source>
        <dbReference type="Proteomes" id="UP000054928"/>
    </source>
</evidence>
<protein>
    <submittedName>
        <fullName evidence="1">Uncharacterized protein</fullName>
    </submittedName>
</protein>
<reference evidence="2" key="1">
    <citation type="submission" date="2014-09" db="EMBL/GenBank/DDBJ databases">
        <authorList>
            <person name="Sharma Rahul"/>
            <person name="Thines Marco"/>
        </authorList>
    </citation>
    <scope>NUCLEOTIDE SEQUENCE [LARGE SCALE GENOMIC DNA]</scope>
</reference>